<dbReference type="EMBL" id="PUIB01000017">
    <property type="protein sequence ID" value="PQO33626.1"/>
    <property type="molecule type" value="Genomic_DNA"/>
</dbReference>
<evidence type="ECO:0000313" key="2">
    <source>
        <dbReference type="EMBL" id="PQO33626.1"/>
    </source>
</evidence>
<dbReference type="Pfam" id="PF19919">
    <property type="entry name" value="bpX3"/>
    <property type="match status" value="1"/>
</dbReference>
<dbReference type="AlphaFoldDB" id="A0A2S8FN71"/>
<sequence length="942" mass="103795">MEVTLGLKYSPHVQRATTCWLVNSPAPQHWVTAAIAGFVGAEKHNTDQTHIRILPIPRSLHDSAAIGAVIVAGAAAKVTLEPPTTDCLPYGCLLDRVFLPIDARLEPEVSPEELQQLLSRERTYVWHPQAGLLAYEPNDILSVVDLIRPRPPQPTRFDQAQPGVLLPTRLVSLGPAEPPTMANVLQTGRDDIGTKGSDLTALPPHAGEPQPGVGANITMAGLKMLKAGLAGLNKLGSAIGSALQKGSAGGNRSSSGMGSGSNWLQQMQSWAQQRMEHLNQAFLSQREKELNRLMNLLETNPDEGLKYALPIGGDAHRGTAPPTGRLSQRNPNFNLSNLGGGGPADHWDLSWQHQQELLNRYRELANREINLGRYRRAAYIYAELLSDYQSAASTLKQGQHWREAAVLYQERLHQPLLAAECLKEGGLWTEAIELYVKLKEHEQAGDIHQRLDQQEEADAQYRLAVNACRARNDYLEAARLQEEKLDDTDAAIASLESAWPHTSQAIPGLTKLFELYGRAARHPAAAEKIKQLGQSLPFTNLLVPLVETLSRNANHYPDREVQRIAADTTRVVASRVLTQKMVTETDRVLKAVQHLAPGDRLLARDCQRFGQGRSLLPLPAPRPKPKKIPVCGRTIRLHGFAEGHYVETAATSGAAVFVAVKNRREPQVQLYRLTWREAEQLRLDWNVAESHPLLLATDPIRPNEVWLNAMGGNPFSSTVQAFGETNELPVVTRVVSRLTSALGVAMNGHGTTWIADIRDEMPTLSAIGLNGKLLQTVSLAEHLSTIDQYLTYGQPLPMFASGEHVYMGFGEQLVVHHRGLNSTTILDEPIIKITGSLPNTRRRTAVSLQQGAVLFWDDLHESGLMKFATDLQAPLLTFNRGGFVIAAWDRRCEIYSTKGNALNLVSEMELPKPAVEVISGDELMHFGVVYEDGNIDLFVIIE</sequence>
<evidence type="ECO:0000259" key="1">
    <source>
        <dbReference type="Pfam" id="PF19919"/>
    </source>
</evidence>
<dbReference type="RefSeq" id="WP_105355244.1">
    <property type="nucleotide sequence ID" value="NZ_PUIB01000017.1"/>
</dbReference>
<feature type="domain" description="MoxR-vWA-beta-propeller ternary system" evidence="1">
    <location>
        <begin position="5"/>
        <end position="186"/>
    </location>
</feature>
<proteinExistence type="predicted"/>
<dbReference type="OrthoDB" id="212946at2"/>
<dbReference type="InterPro" id="IPR011990">
    <property type="entry name" value="TPR-like_helical_dom_sf"/>
</dbReference>
<accession>A0A2S8FN71</accession>
<name>A0A2S8FN71_9BACT</name>
<reference evidence="2 3" key="1">
    <citation type="submission" date="2018-02" db="EMBL/GenBank/DDBJ databases">
        <title>Comparative genomes isolates from brazilian mangrove.</title>
        <authorList>
            <person name="Araujo J.E."/>
            <person name="Taketani R.G."/>
            <person name="Silva M.C.P."/>
            <person name="Loureco M.V."/>
            <person name="Andreote F.D."/>
        </authorList>
    </citation>
    <scope>NUCLEOTIDE SEQUENCE [LARGE SCALE GENOMIC DNA]</scope>
    <source>
        <strain evidence="2 3">NAP PRIS-MGV</strain>
    </source>
</reference>
<dbReference type="Proteomes" id="UP000239388">
    <property type="component" value="Unassembled WGS sequence"/>
</dbReference>
<dbReference type="SUPFAM" id="SSF48452">
    <property type="entry name" value="TPR-like"/>
    <property type="match status" value="1"/>
</dbReference>
<organism evidence="2 3">
    <name type="scientific">Blastopirellula marina</name>
    <dbReference type="NCBI Taxonomy" id="124"/>
    <lineage>
        <taxon>Bacteria</taxon>
        <taxon>Pseudomonadati</taxon>
        <taxon>Planctomycetota</taxon>
        <taxon>Planctomycetia</taxon>
        <taxon>Pirellulales</taxon>
        <taxon>Pirellulaceae</taxon>
        <taxon>Blastopirellula</taxon>
    </lineage>
</organism>
<comment type="caution">
    <text evidence="2">The sequence shown here is derived from an EMBL/GenBank/DDBJ whole genome shotgun (WGS) entry which is preliminary data.</text>
</comment>
<gene>
    <name evidence="2" type="ORF">C5Y98_15405</name>
</gene>
<dbReference type="Gene3D" id="1.25.40.10">
    <property type="entry name" value="Tetratricopeptide repeat domain"/>
    <property type="match status" value="1"/>
</dbReference>
<evidence type="ECO:0000313" key="3">
    <source>
        <dbReference type="Proteomes" id="UP000239388"/>
    </source>
</evidence>
<dbReference type="InterPro" id="IPR045551">
    <property type="entry name" value="bpX3"/>
</dbReference>
<protein>
    <recommendedName>
        <fullName evidence="1">MoxR-vWA-beta-propeller ternary system domain-containing protein</fullName>
    </recommendedName>
</protein>